<evidence type="ECO:0000313" key="4">
    <source>
        <dbReference type="EMBL" id="CUP73755.1"/>
    </source>
</evidence>
<dbReference type="Pfam" id="PF07724">
    <property type="entry name" value="AAA_2"/>
    <property type="match status" value="1"/>
</dbReference>
<evidence type="ECO:0000259" key="3">
    <source>
        <dbReference type="SMART" id="SM01086"/>
    </source>
</evidence>
<dbReference type="EMBL" id="CYZT01000473">
    <property type="protein sequence ID" value="CUP73755.1"/>
    <property type="molecule type" value="Genomic_DNA"/>
</dbReference>
<reference evidence="4 5" key="1">
    <citation type="submission" date="2015-09" db="EMBL/GenBank/DDBJ databases">
        <authorList>
            <consortium name="Pathogen Informatics"/>
        </authorList>
    </citation>
    <scope>NUCLEOTIDE SEQUENCE [LARGE SCALE GENOMIC DNA]</scope>
    <source>
        <strain evidence="4 5">2789STDY5608854</strain>
    </source>
</reference>
<dbReference type="PANTHER" id="PTHR11638:SF18">
    <property type="entry name" value="HEAT SHOCK PROTEIN 104"/>
    <property type="match status" value="1"/>
</dbReference>
<dbReference type="GO" id="GO:0034605">
    <property type="term" value="P:cellular response to heat"/>
    <property type="evidence" value="ECO:0007669"/>
    <property type="project" value="TreeGrafter"/>
</dbReference>
<feature type="domain" description="Clp ATPase C-terminal" evidence="3">
    <location>
        <begin position="146"/>
        <end position="211"/>
    </location>
</feature>
<dbReference type="PRINTS" id="PR00300">
    <property type="entry name" value="CLPPROTEASEA"/>
</dbReference>
<proteinExistence type="predicted"/>
<keyword evidence="2" id="KW-0067">ATP-binding</keyword>
<protein>
    <submittedName>
        <fullName evidence="4">Negative regulator of genetic competence ClpC/MecB</fullName>
    </submittedName>
</protein>
<dbReference type="SMART" id="SM01086">
    <property type="entry name" value="ClpB_D2-small"/>
    <property type="match status" value="1"/>
</dbReference>
<evidence type="ECO:0000313" key="5">
    <source>
        <dbReference type="Proteomes" id="UP000095746"/>
    </source>
</evidence>
<organism evidence="4 5">
    <name type="scientific">Flavonifractor plautii</name>
    <name type="common">Fusobacterium plautii</name>
    <dbReference type="NCBI Taxonomy" id="292800"/>
    <lineage>
        <taxon>Bacteria</taxon>
        <taxon>Bacillati</taxon>
        <taxon>Bacillota</taxon>
        <taxon>Clostridia</taxon>
        <taxon>Eubacteriales</taxon>
        <taxon>Oscillospiraceae</taxon>
        <taxon>Flavonifractor</taxon>
    </lineage>
</organism>
<keyword evidence="1" id="KW-0547">Nucleotide-binding</keyword>
<dbReference type="Proteomes" id="UP000095746">
    <property type="component" value="Unassembled WGS sequence"/>
</dbReference>
<dbReference type="GO" id="GO:0016887">
    <property type="term" value="F:ATP hydrolysis activity"/>
    <property type="evidence" value="ECO:0007669"/>
    <property type="project" value="InterPro"/>
</dbReference>
<dbReference type="GO" id="GO:0005737">
    <property type="term" value="C:cytoplasm"/>
    <property type="evidence" value="ECO:0007669"/>
    <property type="project" value="TreeGrafter"/>
</dbReference>
<evidence type="ECO:0000256" key="2">
    <source>
        <dbReference type="ARBA" id="ARBA00022840"/>
    </source>
</evidence>
<dbReference type="GO" id="GO:0005524">
    <property type="term" value="F:ATP binding"/>
    <property type="evidence" value="ECO:0007669"/>
    <property type="project" value="UniProtKB-KW"/>
</dbReference>
<dbReference type="CDD" id="cd19499">
    <property type="entry name" value="RecA-like_ClpB_Hsp104-like"/>
    <property type="match status" value="1"/>
</dbReference>
<dbReference type="InterPro" id="IPR019489">
    <property type="entry name" value="Clp_ATPase_C"/>
</dbReference>
<dbReference type="InterPro" id="IPR027417">
    <property type="entry name" value="P-loop_NTPase"/>
</dbReference>
<name>A0A174QSE4_FLAPL</name>
<dbReference type="PANTHER" id="PTHR11638">
    <property type="entry name" value="ATP-DEPENDENT CLP PROTEASE"/>
    <property type="match status" value="1"/>
</dbReference>
<dbReference type="InterPro" id="IPR050130">
    <property type="entry name" value="ClpA_ClpB"/>
</dbReference>
<accession>A0A174QSE4</accession>
<dbReference type="InterPro" id="IPR003959">
    <property type="entry name" value="ATPase_AAA_core"/>
</dbReference>
<dbReference type="Gene3D" id="3.40.50.300">
    <property type="entry name" value="P-loop containing nucleotide triphosphate hydrolases"/>
    <property type="match status" value="1"/>
</dbReference>
<gene>
    <name evidence="4" type="primary">clpC_2</name>
    <name evidence="4" type="ORF">ERS852411_03523</name>
</gene>
<dbReference type="AlphaFoldDB" id="A0A174QSE4"/>
<dbReference type="InterPro" id="IPR001270">
    <property type="entry name" value="ClpA/B"/>
</dbReference>
<evidence type="ECO:0000256" key="1">
    <source>
        <dbReference type="ARBA" id="ARBA00022741"/>
    </source>
</evidence>
<dbReference type="SUPFAM" id="SSF52540">
    <property type="entry name" value="P-loop containing nucleoside triphosphate hydrolases"/>
    <property type="match status" value="1"/>
</dbReference>
<sequence length="228" mass="25202">MSEYMEKHAVSRLIGSPPGYVGHEEGGQLTEKVRRRPYCVVLFDEIEKAHPDIWGILLQIMEDGMVTDAQGRKADFKNAIVVLTSNVGAARITAKGSKLGFSATERRDGETRPIEELKAAVLDDLKKVFRPEFLNRLDETIVFTQLGRTEIQAIARRMLERVGERMKALGVTLRRTIRAQVEDVAAEQLLSGALQAGDTALVDGAENGLRLYAQPAGTQALNTKENEL</sequence>